<dbReference type="GO" id="GO:0090266">
    <property type="term" value="P:regulation of mitotic cell cycle spindle assembly checkpoint"/>
    <property type="evidence" value="ECO:0007669"/>
    <property type="project" value="TreeGrafter"/>
</dbReference>
<dbReference type="STRING" id="568069.A0A1J1J2H4"/>
<dbReference type="GO" id="GO:0046600">
    <property type="term" value="P:negative regulation of centriole replication"/>
    <property type="evidence" value="ECO:0007669"/>
    <property type="project" value="TreeGrafter"/>
</dbReference>
<dbReference type="GO" id="GO:0007059">
    <property type="term" value="P:chromosome segregation"/>
    <property type="evidence" value="ECO:0007669"/>
    <property type="project" value="TreeGrafter"/>
</dbReference>
<dbReference type="GO" id="GO:0097431">
    <property type="term" value="C:mitotic spindle pole"/>
    <property type="evidence" value="ECO:0007669"/>
    <property type="project" value="TreeGrafter"/>
</dbReference>
<dbReference type="Pfam" id="PF07989">
    <property type="entry name" value="Cnn_1N"/>
    <property type="match status" value="1"/>
</dbReference>
<dbReference type="EMBL" id="CVRI01000066">
    <property type="protein sequence ID" value="CRL06162.1"/>
    <property type="molecule type" value="Genomic_DNA"/>
</dbReference>
<protein>
    <submittedName>
        <fullName evidence="6">CLUMA_CG018995, isoform A</fullName>
    </submittedName>
</protein>
<dbReference type="InterPro" id="IPR042791">
    <property type="entry name" value="CDK5RAP2"/>
</dbReference>
<comment type="subcellular location">
    <subcellularLocation>
        <location evidence="1">Cytoplasm</location>
    </subcellularLocation>
</comment>
<evidence type="ECO:0000256" key="1">
    <source>
        <dbReference type="ARBA" id="ARBA00004496"/>
    </source>
</evidence>
<dbReference type="Proteomes" id="UP000183832">
    <property type="component" value="Unassembled WGS sequence"/>
</dbReference>
<dbReference type="AlphaFoldDB" id="A0A1J1J2H4"/>
<dbReference type="GO" id="GO:0001578">
    <property type="term" value="P:microtubule bundle formation"/>
    <property type="evidence" value="ECO:0007669"/>
    <property type="project" value="TreeGrafter"/>
</dbReference>
<dbReference type="GO" id="GO:0008017">
    <property type="term" value="F:microtubule binding"/>
    <property type="evidence" value="ECO:0007669"/>
    <property type="project" value="TreeGrafter"/>
</dbReference>
<feature type="coiled-coil region" evidence="3">
    <location>
        <begin position="47"/>
        <end position="155"/>
    </location>
</feature>
<dbReference type="InterPro" id="IPR012943">
    <property type="entry name" value="Cnn_1N"/>
</dbReference>
<keyword evidence="2" id="KW-0963">Cytoplasm</keyword>
<dbReference type="GO" id="GO:0000132">
    <property type="term" value="P:establishment of mitotic spindle orientation"/>
    <property type="evidence" value="ECO:0007669"/>
    <property type="project" value="TreeGrafter"/>
</dbReference>
<accession>A0A1J1J2H4</accession>
<keyword evidence="3" id="KW-0175">Coiled coil</keyword>
<evidence type="ECO:0000256" key="3">
    <source>
        <dbReference type="SAM" id="Coils"/>
    </source>
</evidence>
<feature type="coiled-coil region" evidence="3">
    <location>
        <begin position="195"/>
        <end position="229"/>
    </location>
</feature>
<name>A0A1J1J2H4_9DIPT</name>
<dbReference type="GO" id="GO:0035371">
    <property type="term" value="C:microtubule plus-end"/>
    <property type="evidence" value="ECO:0007669"/>
    <property type="project" value="TreeGrafter"/>
</dbReference>
<feature type="region of interest" description="Disordered" evidence="4">
    <location>
        <begin position="20"/>
        <end position="39"/>
    </location>
</feature>
<dbReference type="PANTHER" id="PTHR46930:SF1">
    <property type="entry name" value="CDK5 REGULATORY SUBUNIT-ASSOCIATED PROTEIN 2"/>
    <property type="match status" value="1"/>
</dbReference>
<evidence type="ECO:0000259" key="5">
    <source>
        <dbReference type="Pfam" id="PF07989"/>
    </source>
</evidence>
<evidence type="ECO:0000313" key="6">
    <source>
        <dbReference type="EMBL" id="CRL06162.1"/>
    </source>
</evidence>
<dbReference type="GO" id="GO:0000242">
    <property type="term" value="C:pericentriolar material"/>
    <property type="evidence" value="ECO:0007669"/>
    <property type="project" value="TreeGrafter"/>
</dbReference>
<sequence length="250" mass="28560">MEDSRTSDISKTTLDLVDLSTNENDASAPPAVDDDSLHPTGTRGFCVKEYEEQMQLLKKENFNLKLRLYFLEEKNPNIPEGAETLYKQNIDLKVEVDSLEKDVQEKQDLLCQASKALELLDVQKSNDLKHSQMKIDELNQKVESLEHEVSSLQDALSNANKPNLGNDTGYADFLGAIDNRDIELQRKMVEIRDVEKKFLEQISDMNVKVKELQDQKKVIEERASNLDYDNSEMKDKLSQVEATMTQQVGF</sequence>
<dbReference type="OrthoDB" id="10255000at2759"/>
<dbReference type="GO" id="GO:0005737">
    <property type="term" value="C:cytoplasm"/>
    <property type="evidence" value="ECO:0007669"/>
    <property type="project" value="UniProtKB-SubCell"/>
</dbReference>
<dbReference type="PANTHER" id="PTHR46930">
    <property type="entry name" value="CDK5 REGULATORY SUBUNIT-ASSOCIATED PROTEIN 2"/>
    <property type="match status" value="1"/>
</dbReference>
<keyword evidence="7" id="KW-1185">Reference proteome</keyword>
<evidence type="ECO:0000256" key="2">
    <source>
        <dbReference type="ARBA" id="ARBA00022490"/>
    </source>
</evidence>
<dbReference type="GO" id="GO:0043015">
    <property type="term" value="F:gamma-tubulin binding"/>
    <property type="evidence" value="ECO:0007669"/>
    <property type="project" value="TreeGrafter"/>
</dbReference>
<feature type="domain" description="Centrosomin N-terminal motif 1" evidence="5">
    <location>
        <begin position="47"/>
        <end position="118"/>
    </location>
</feature>
<reference evidence="6 7" key="1">
    <citation type="submission" date="2015-04" db="EMBL/GenBank/DDBJ databases">
        <authorList>
            <person name="Syromyatnikov M.Y."/>
            <person name="Popov V.N."/>
        </authorList>
    </citation>
    <scope>NUCLEOTIDE SEQUENCE [LARGE SCALE GENOMIC DNA]</scope>
</reference>
<proteinExistence type="predicted"/>
<dbReference type="GO" id="GO:0007099">
    <property type="term" value="P:centriole replication"/>
    <property type="evidence" value="ECO:0007669"/>
    <property type="project" value="TreeGrafter"/>
</dbReference>
<organism evidence="6 7">
    <name type="scientific">Clunio marinus</name>
    <dbReference type="NCBI Taxonomy" id="568069"/>
    <lineage>
        <taxon>Eukaryota</taxon>
        <taxon>Metazoa</taxon>
        <taxon>Ecdysozoa</taxon>
        <taxon>Arthropoda</taxon>
        <taxon>Hexapoda</taxon>
        <taxon>Insecta</taxon>
        <taxon>Pterygota</taxon>
        <taxon>Neoptera</taxon>
        <taxon>Endopterygota</taxon>
        <taxon>Diptera</taxon>
        <taxon>Nematocera</taxon>
        <taxon>Chironomoidea</taxon>
        <taxon>Chironomidae</taxon>
        <taxon>Clunio</taxon>
    </lineage>
</organism>
<evidence type="ECO:0000256" key="4">
    <source>
        <dbReference type="SAM" id="MobiDB-lite"/>
    </source>
</evidence>
<evidence type="ECO:0000313" key="7">
    <source>
        <dbReference type="Proteomes" id="UP000183832"/>
    </source>
</evidence>
<gene>
    <name evidence="6" type="ORF">CLUMA_CG018995</name>
</gene>